<feature type="transmembrane region" description="Helical" evidence="1">
    <location>
        <begin position="21"/>
        <end position="40"/>
    </location>
</feature>
<keyword evidence="1" id="KW-0472">Membrane</keyword>
<sequence>MSNDQFKRLDPKMVAAKKQEGVVSLFVYGLICLALLYCTFQWNWPMWIFVVATCLSIVSAPFDIYFVPRWTYQRWRYCISETSIQIEKGIFFKRKILIPMGKIQHVDAKQGPILKKYGLSTVILSTAAGSHEIPGLAEETADSIRKEIEKHARLDDEQV</sequence>
<evidence type="ECO:0000313" key="3">
    <source>
        <dbReference type="EMBL" id="SMP01540.1"/>
    </source>
</evidence>
<organism evidence="3 4">
    <name type="scientific">Laceyella tengchongensis</name>
    <dbReference type="NCBI Taxonomy" id="574699"/>
    <lineage>
        <taxon>Bacteria</taxon>
        <taxon>Bacillati</taxon>
        <taxon>Bacillota</taxon>
        <taxon>Bacilli</taxon>
        <taxon>Bacillales</taxon>
        <taxon>Thermoactinomycetaceae</taxon>
        <taxon>Laceyella</taxon>
    </lineage>
</organism>
<evidence type="ECO:0000259" key="2">
    <source>
        <dbReference type="Pfam" id="PF03703"/>
    </source>
</evidence>
<dbReference type="PANTHER" id="PTHR34473:SF2">
    <property type="entry name" value="UPF0699 TRANSMEMBRANE PROTEIN YDBT"/>
    <property type="match status" value="1"/>
</dbReference>
<dbReference type="Proteomes" id="UP001157946">
    <property type="component" value="Unassembled WGS sequence"/>
</dbReference>
<keyword evidence="4" id="KW-1185">Reference proteome</keyword>
<evidence type="ECO:0000313" key="4">
    <source>
        <dbReference type="Proteomes" id="UP001157946"/>
    </source>
</evidence>
<proteinExistence type="predicted"/>
<dbReference type="Pfam" id="PF03703">
    <property type="entry name" value="bPH_2"/>
    <property type="match status" value="1"/>
</dbReference>
<evidence type="ECO:0000256" key="1">
    <source>
        <dbReference type="SAM" id="Phobius"/>
    </source>
</evidence>
<comment type="caution">
    <text evidence="3">The sequence shown here is derived from an EMBL/GenBank/DDBJ whole genome shotgun (WGS) entry which is preliminary data.</text>
</comment>
<keyword evidence="1" id="KW-0812">Transmembrane</keyword>
<name>A0AA46ACY6_9BACL</name>
<dbReference type="AlphaFoldDB" id="A0AA46ACY6"/>
<dbReference type="InterPro" id="IPR005182">
    <property type="entry name" value="YdbS-like_PH"/>
</dbReference>
<dbReference type="RefSeq" id="WP_102991652.1">
    <property type="nucleotide sequence ID" value="NZ_FXTU01000001.1"/>
</dbReference>
<accession>A0AA46ACY6</accession>
<feature type="transmembrane region" description="Helical" evidence="1">
    <location>
        <begin position="46"/>
        <end position="67"/>
    </location>
</feature>
<reference evidence="3" key="1">
    <citation type="submission" date="2017-05" db="EMBL/GenBank/DDBJ databases">
        <authorList>
            <person name="Varghese N."/>
            <person name="Submissions S."/>
        </authorList>
    </citation>
    <scope>NUCLEOTIDE SEQUENCE</scope>
    <source>
        <strain evidence="3">DSM 45262</strain>
    </source>
</reference>
<dbReference type="PANTHER" id="PTHR34473">
    <property type="entry name" value="UPF0699 TRANSMEMBRANE PROTEIN YDBS"/>
    <property type="match status" value="1"/>
</dbReference>
<feature type="domain" description="YdbS-like PH" evidence="2">
    <location>
        <begin position="72"/>
        <end position="148"/>
    </location>
</feature>
<dbReference type="EMBL" id="FXTU01000001">
    <property type="protein sequence ID" value="SMP01540.1"/>
    <property type="molecule type" value="Genomic_DNA"/>
</dbReference>
<protein>
    <recommendedName>
        <fullName evidence="2">YdbS-like PH domain-containing protein</fullName>
    </recommendedName>
</protein>
<gene>
    <name evidence="3" type="ORF">SAMN06265361_101264</name>
</gene>
<keyword evidence="1" id="KW-1133">Transmembrane helix</keyword>